<dbReference type="PANTHER" id="PTHR36837">
    <property type="entry name" value="POLY(3-HYDROXYALKANOATE) POLYMERASE SUBUNIT PHAC"/>
    <property type="match status" value="1"/>
</dbReference>
<dbReference type="EMBL" id="JRYB01000001">
    <property type="protein sequence ID" value="OIJ39880.1"/>
    <property type="molecule type" value="Genomic_DNA"/>
</dbReference>
<dbReference type="InterPro" id="IPR029058">
    <property type="entry name" value="AB_hydrolase_fold"/>
</dbReference>
<dbReference type="InterPro" id="IPR024501">
    <property type="entry name" value="DUF3141"/>
</dbReference>
<protein>
    <recommendedName>
        <fullName evidence="4">Alpha/beta hydrolase family protein</fullName>
    </recommendedName>
</protein>
<dbReference type="SUPFAM" id="SSF53474">
    <property type="entry name" value="alpha/beta-Hydrolases"/>
    <property type="match status" value="1"/>
</dbReference>
<feature type="region of interest" description="Disordered" evidence="1">
    <location>
        <begin position="764"/>
        <end position="795"/>
    </location>
</feature>
<accession>A0A1S2N4Z7</accession>
<dbReference type="PANTHER" id="PTHR36837:SF2">
    <property type="entry name" value="POLY(3-HYDROXYALKANOATE) POLYMERASE SUBUNIT PHAC"/>
    <property type="match status" value="1"/>
</dbReference>
<evidence type="ECO:0000313" key="2">
    <source>
        <dbReference type="EMBL" id="OIJ39880.1"/>
    </source>
</evidence>
<proteinExistence type="predicted"/>
<gene>
    <name evidence="2" type="ORF">LO55_3108</name>
</gene>
<organism evidence="2 3">
    <name type="scientific">Massilia timonae</name>
    <dbReference type="NCBI Taxonomy" id="47229"/>
    <lineage>
        <taxon>Bacteria</taxon>
        <taxon>Pseudomonadati</taxon>
        <taxon>Pseudomonadota</taxon>
        <taxon>Betaproteobacteria</taxon>
        <taxon>Burkholderiales</taxon>
        <taxon>Oxalobacteraceae</taxon>
        <taxon>Telluria group</taxon>
        <taxon>Massilia</taxon>
    </lineage>
</organism>
<name>A0A1S2N4Z7_9BURK</name>
<evidence type="ECO:0000313" key="3">
    <source>
        <dbReference type="Proteomes" id="UP000180246"/>
    </source>
</evidence>
<dbReference type="Gene3D" id="3.40.50.1820">
    <property type="entry name" value="alpha/beta hydrolase"/>
    <property type="match status" value="1"/>
</dbReference>
<dbReference type="InterPro" id="IPR051321">
    <property type="entry name" value="PHA/PHB_synthase"/>
</dbReference>
<dbReference type="AlphaFoldDB" id="A0A1S2N4Z7"/>
<dbReference type="Proteomes" id="UP000180246">
    <property type="component" value="Unassembled WGS sequence"/>
</dbReference>
<reference evidence="2 3" key="1">
    <citation type="submission" date="2014-10" db="EMBL/GenBank/DDBJ databases">
        <authorList>
            <person name="Seo M.-J."/>
            <person name="Seok Y.J."/>
            <person name="Cha I.-T."/>
        </authorList>
    </citation>
    <scope>NUCLEOTIDE SEQUENCE [LARGE SCALE GENOMIC DNA]</scope>
    <source>
        <strain evidence="2 3">NEU</strain>
    </source>
</reference>
<evidence type="ECO:0000256" key="1">
    <source>
        <dbReference type="SAM" id="MobiDB-lite"/>
    </source>
</evidence>
<sequence length="795" mass="88322">MDTKHLARSHEIGTKISLIHQKRMKTALAQFGQRARAAVSEATGDKVRDARVGPGAWMAGLNPWSYQHYALDAFQRSILFWDTLRQRGDNFLERAAKGSAPVLHFDYETILDGRGFARPVNYALLRIVPPAGVTTDPAKRPYLIIDPRAGHGPGIGGFKDDSQAGVAMRAGHPVYFVSFFRDPEPGQTMLDVCSAEGQFVKHVRALHPASEKPAIIGNCQGGWAAMMLAASSPDDTGPLLINGAPMSYVSGAWNEGEGDNPMRYAGGMLGGTWLSSFVADLGNGVFDGAHLVQNFENLNPANSLWDKYYKVYQLADTEPARYLDFERWWGTYYLLNREEIEFITRNLFVGNKLWSGDVKGNTGQAFDLRAIEMPIILFASMGDNITPPEQAFNWVADIYGSTEEIKARGQVIVGLLHQNIGHLGIFVSGKVAKKEYTQLVSVLNEVELLPPGLYGMQITETRDGSLDGKPQYEVTFHERRLEDVSTQFNRFNRVDEQPFEAVAALSDFNQRGYELFVQPLVKAMSNDLSARLLRVFHPLRVQNWALSSRNPWMAWLEPAARTVREQRQALGEGDPWRRLEDAGAELVSASLDLYRAVRDANTEAGFFSIYANMYSLYLADRKPAQAAPATQDARALPYVQEALESIAEGGYAEAFARLASLRAQQGALLPLSRLVKRKELAQAYADYLPDVPLDQWRRLRGEQEIITSYEPEKAIATLPALLSDPGDRERLLSLIDELMADERVQATPPTSAQLAMVERLHALLSGEPGAEPDGQDGQRPAFRPVPDSRTSTRLH</sequence>
<evidence type="ECO:0008006" key="4">
    <source>
        <dbReference type="Google" id="ProtNLM"/>
    </source>
</evidence>
<dbReference type="RefSeq" id="WP_071362124.1">
    <property type="nucleotide sequence ID" value="NZ_JRYB01000001.1"/>
</dbReference>
<dbReference type="Pfam" id="PF11339">
    <property type="entry name" value="DUF3141"/>
    <property type="match status" value="1"/>
</dbReference>
<comment type="caution">
    <text evidence="2">The sequence shown here is derived from an EMBL/GenBank/DDBJ whole genome shotgun (WGS) entry which is preliminary data.</text>
</comment>